<dbReference type="PANTHER" id="PTHR45463">
    <property type="entry name" value="OS09G0392200 PROTEIN"/>
    <property type="match status" value="1"/>
</dbReference>
<feature type="domain" description="F-box" evidence="1">
    <location>
        <begin position="7"/>
        <end position="62"/>
    </location>
</feature>
<sequence length="170" mass="19100">MSTEGVRRSWSDLPPELLSKIADSLGLIELVSFRGVCKDWNSASSIASAQVESLSDEPWFLMYGENSECVLLSNLGTKYIMDIPEMDGATCLASYQGWLLVFNKGSMFFFCPFSRAKIDLPMFPYKELSDHFAAFSSPPTSKDCIVTVTSRCSELELELNLLRCGENEWY</sequence>
<dbReference type="InterPro" id="IPR036047">
    <property type="entry name" value="F-box-like_dom_sf"/>
</dbReference>
<comment type="caution">
    <text evidence="2">The sequence shown here is derived from an EMBL/GenBank/DDBJ whole genome shotgun (WGS) entry which is preliminary data.</text>
</comment>
<organism evidence="2 3">
    <name type="scientific">Quillaja saponaria</name>
    <name type="common">Soap bark tree</name>
    <dbReference type="NCBI Taxonomy" id="32244"/>
    <lineage>
        <taxon>Eukaryota</taxon>
        <taxon>Viridiplantae</taxon>
        <taxon>Streptophyta</taxon>
        <taxon>Embryophyta</taxon>
        <taxon>Tracheophyta</taxon>
        <taxon>Spermatophyta</taxon>
        <taxon>Magnoliopsida</taxon>
        <taxon>eudicotyledons</taxon>
        <taxon>Gunneridae</taxon>
        <taxon>Pentapetalae</taxon>
        <taxon>rosids</taxon>
        <taxon>fabids</taxon>
        <taxon>Fabales</taxon>
        <taxon>Quillajaceae</taxon>
        <taxon>Quillaja</taxon>
    </lineage>
</organism>
<dbReference type="AlphaFoldDB" id="A0AAD7VEM4"/>
<dbReference type="CDD" id="cd09917">
    <property type="entry name" value="F-box_SF"/>
    <property type="match status" value="1"/>
</dbReference>
<name>A0AAD7VEM4_QUISA</name>
<dbReference type="InterPro" id="IPR005174">
    <property type="entry name" value="KIB1-4_b-propeller"/>
</dbReference>
<dbReference type="SUPFAM" id="SSF81383">
    <property type="entry name" value="F-box domain"/>
    <property type="match status" value="1"/>
</dbReference>
<dbReference type="PROSITE" id="PS50181">
    <property type="entry name" value="FBOX"/>
    <property type="match status" value="1"/>
</dbReference>
<dbReference type="Pfam" id="PF03478">
    <property type="entry name" value="Beta-prop_KIB1-4"/>
    <property type="match status" value="1"/>
</dbReference>
<evidence type="ECO:0000259" key="1">
    <source>
        <dbReference type="PROSITE" id="PS50181"/>
    </source>
</evidence>
<dbReference type="KEGG" id="qsa:O6P43_010700"/>
<dbReference type="Pfam" id="PF00646">
    <property type="entry name" value="F-box"/>
    <property type="match status" value="1"/>
</dbReference>
<evidence type="ECO:0000313" key="3">
    <source>
        <dbReference type="Proteomes" id="UP001163823"/>
    </source>
</evidence>
<keyword evidence="3" id="KW-1185">Reference proteome</keyword>
<proteinExistence type="predicted"/>
<accession>A0AAD7VEM4</accession>
<dbReference type="EMBL" id="JARAOO010000004">
    <property type="protein sequence ID" value="KAJ7972878.1"/>
    <property type="molecule type" value="Genomic_DNA"/>
</dbReference>
<dbReference type="PANTHER" id="PTHR45463:SF8">
    <property type="entry name" value="OS09G0392200 PROTEIN"/>
    <property type="match status" value="1"/>
</dbReference>
<dbReference type="InterPro" id="IPR001810">
    <property type="entry name" value="F-box_dom"/>
</dbReference>
<dbReference type="Proteomes" id="UP001163823">
    <property type="component" value="Chromosome 4"/>
</dbReference>
<reference evidence="2" key="1">
    <citation type="journal article" date="2023" name="Science">
        <title>Elucidation of the pathway for biosynthesis of saponin adjuvants from the soapbark tree.</title>
        <authorList>
            <person name="Reed J."/>
            <person name="Orme A."/>
            <person name="El-Demerdash A."/>
            <person name="Owen C."/>
            <person name="Martin L.B.B."/>
            <person name="Misra R.C."/>
            <person name="Kikuchi S."/>
            <person name="Rejzek M."/>
            <person name="Martin A.C."/>
            <person name="Harkess A."/>
            <person name="Leebens-Mack J."/>
            <person name="Louveau T."/>
            <person name="Stephenson M.J."/>
            <person name="Osbourn A."/>
        </authorList>
    </citation>
    <scope>NUCLEOTIDE SEQUENCE</scope>
    <source>
        <strain evidence="2">S10</strain>
    </source>
</reference>
<dbReference type="Gene3D" id="1.20.1280.50">
    <property type="match status" value="1"/>
</dbReference>
<evidence type="ECO:0000313" key="2">
    <source>
        <dbReference type="EMBL" id="KAJ7972878.1"/>
    </source>
</evidence>
<gene>
    <name evidence="2" type="ORF">O6P43_010700</name>
</gene>
<protein>
    <submittedName>
        <fullName evidence="2">F-box protein family</fullName>
    </submittedName>
</protein>